<dbReference type="SUPFAM" id="SSF54160">
    <property type="entry name" value="Chromo domain-like"/>
    <property type="match status" value="1"/>
</dbReference>
<keyword evidence="4" id="KW-0863">Zinc-finger</keyword>
<dbReference type="GO" id="GO:0008270">
    <property type="term" value="F:zinc ion binding"/>
    <property type="evidence" value="ECO:0007669"/>
    <property type="project" value="UniProtKB-KW"/>
</dbReference>
<dbReference type="InterPro" id="IPR025995">
    <property type="entry name" value="Tudor-knot"/>
</dbReference>
<reference evidence="13" key="1">
    <citation type="submission" date="2020-10" db="EMBL/GenBank/DDBJ databases">
        <title>Unveiling of a novel bifunctional photoreceptor, Dualchrome1, isolated from a cosmopolitan green alga.</title>
        <authorList>
            <person name="Suzuki S."/>
            <person name="Kawachi M."/>
        </authorList>
    </citation>
    <scope>NUCLEOTIDE SEQUENCE</scope>
    <source>
        <strain evidence="13">NIES 2893</strain>
    </source>
</reference>
<comment type="subcellular location">
    <subcellularLocation>
        <location evidence="1">Nucleus</location>
    </subcellularLocation>
</comment>
<dbReference type="Gene3D" id="3.30.60.60">
    <property type="entry name" value="N-acetyl transferase-like"/>
    <property type="match status" value="1"/>
</dbReference>
<evidence type="ECO:0000256" key="9">
    <source>
        <dbReference type="ARBA" id="ARBA00023315"/>
    </source>
</evidence>
<organism evidence="13 14">
    <name type="scientific">Pycnococcus provasolii</name>
    <dbReference type="NCBI Taxonomy" id="41880"/>
    <lineage>
        <taxon>Eukaryota</taxon>
        <taxon>Viridiplantae</taxon>
        <taxon>Chlorophyta</taxon>
        <taxon>Pseudoscourfieldiophyceae</taxon>
        <taxon>Pseudoscourfieldiales</taxon>
        <taxon>Pycnococcaceae</taxon>
        <taxon>Pycnococcus</taxon>
    </lineage>
</organism>
<proteinExistence type="predicted"/>
<feature type="domain" description="MYST-type HAT" evidence="12">
    <location>
        <begin position="283"/>
        <end position="652"/>
    </location>
</feature>
<evidence type="ECO:0000256" key="5">
    <source>
        <dbReference type="ARBA" id="ARBA00022833"/>
    </source>
</evidence>
<dbReference type="SUPFAM" id="SSF55729">
    <property type="entry name" value="Acyl-CoA N-acyltransferases (Nat)"/>
    <property type="match status" value="1"/>
</dbReference>
<feature type="region of interest" description="Disordered" evidence="11">
    <location>
        <begin position="315"/>
        <end position="341"/>
    </location>
</feature>
<dbReference type="GO" id="GO:0004402">
    <property type="term" value="F:histone acetyltransferase activity"/>
    <property type="evidence" value="ECO:0007669"/>
    <property type="project" value="InterPro"/>
</dbReference>
<evidence type="ECO:0000313" key="13">
    <source>
        <dbReference type="EMBL" id="GHP09870.1"/>
    </source>
</evidence>
<dbReference type="EMBL" id="BNJQ01000026">
    <property type="protein sequence ID" value="GHP09870.1"/>
    <property type="molecule type" value="Genomic_DNA"/>
</dbReference>
<dbReference type="InterPro" id="IPR016181">
    <property type="entry name" value="Acyl_CoA_acyltransferase"/>
</dbReference>
<evidence type="ECO:0000256" key="4">
    <source>
        <dbReference type="ARBA" id="ARBA00022771"/>
    </source>
</evidence>
<evidence type="ECO:0000256" key="8">
    <source>
        <dbReference type="ARBA" id="ARBA00023242"/>
    </source>
</evidence>
<keyword evidence="6" id="KW-0805">Transcription regulation</keyword>
<evidence type="ECO:0000313" key="14">
    <source>
        <dbReference type="Proteomes" id="UP000660262"/>
    </source>
</evidence>
<dbReference type="GO" id="GO:0006355">
    <property type="term" value="P:regulation of DNA-templated transcription"/>
    <property type="evidence" value="ECO:0007669"/>
    <property type="project" value="InterPro"/>
</dbReference>
<keyword evidence="9" id="KW-0012">Acyltransferase</keyword>
<keyword evidence="7" id="KW-0804">Transcription</keyword>
<dbReference type="CDD" id="cd04301">
    <property type="entry name" value="NAT_SF"/>
    <property type="match status" value="1"/>
</dbReference>
<dbReference type="Pfam" id="PF01853">
    <property type="entry name" value="MOZ_SAS"/>
    <property type="match status" value="2"/>
</dbReference>
<keyword evidence="2" id="KW-0808">Transferase</keyword>
<evidence type="ECO:0000256" key="1">
    <source>
        <dbReference type="ARBA" id="ARBA00004123"/>
    </source>
</evidence>
<protein>
    <recommendedName>
        <fullName evidence="12">MYST-type HAT domain-containing protein</fullName>
    </recommendedName>
</protein>
<evidence type="ECO:0000256" key="7">
    <source>
        <dbReference type="ARBA" id="ARBA00023163"/>
    </source>
</evidence>
<evidence type="ECO:0000256" key="2">
    <source>
        <dbReference type="ARBA" id="ARBA00022679"/>
    </source>
</evidence>
<dbReference type="InterPro" id="IPR050603">
    <property type="entry name" value="MYST_HAT"/>
</dbReference>
<dbReference type="Gene3D" id="2.30.30.140">
    <property type="match status" value="1"/>
</dbReference>
<dbReference type="PROSITE" id="PS51726">
    <property type="entry name" value="MYST_HAT"/>
    <property type="match status" value="1"/>
</dbReference>
<sequence>MVVAAPAAGCVKAEAAPSLLGPLENDGCVPHDKCPTTTTMQNHEGPGGQRVVVDTTTMAMQQCVTPPLPLTNHMPTLKPGTLVLALAGFDNTWREAEIVEVEPTTTAAAAGDEQQQQQQQQQDTTVYVHFRGFDKRMDEWIPITSGVRPLVQHQTTWTTPVVGGLRHVPSMTATSNGKHQEPSTILADTITATTSGHVMLPPLASTTPAHVSNNSLLITPPNSTITAKNHHQTTLVSPTPTATPKTMTRNLKRRHNEEHHVQPNHEELAPIDRALELEHQRRTRMKNVLTLRMGQYDMDAWYYSPYPRAFLAGECSSSKHNEDDDTTDSAPPPSSGDTPTLPKLYVCEHTLKYFRTEDELLVHHASLTSTDMVPPGKLVYRHPGPRGSHGRLAMFELNGRGEGKRFCQSLCLLAKLFLDHKTLYYDVEPFLFYVLCHEEEFLVPRNNGGDGGGNVTNNNNNNDDDDENGCGTMEEQQQPQQQQPARKKCYRYRIAGFFSKEKHSALSYNLACILVLPPYQRLGYGKFLMDFSYALSRRVGVPGTPERPLSDLGLVSYRSYWTKCLIDVLCEHKGKLSVNELSEKTGFLVKDIVDTLQILGCVRHWKGQYVVCVGAKVLEEARDRLLGRNGSSGKNGVGGWIRVQPSALTWKGPPTENGCSA</sequence>
<dbReference type="InterPro" id="IPR002717">
    <property type="entry name" value="HAT_MYST-type"/>
</dbReference>
<dbReference type="FunFam" id="1.10.10.10:FF:000022">
    <property type="entry name" value="Histone acetyltransferase"/>
    <property type="match status" value="1"/>
</dbReference>
<gene>
    <name evidence="13" type="ORF">PPROV_000860500</name>
</gene>
<accession>A0A830HVU4</accession>
<feature type="region of interest" description="Disordered" evidence="11">
    <location>
        <begin position="447"/>
        <end position="484"/>
    </location>
</feature>
<feature type="active site" description="Proton donor/acceptor" evidence="10">
    <location>
        <position position="546"/>
    </location>
</feature>
<evidence type="ECO:0000256" key="10">
    <source>
        <dbReference type="PIRSR" id="PIRSR602717-51"/>
    </source>
</evidence>
<dbReference type="AlphaFoldDB" id="A0A830HVU4"/>
<evidence type="ECO:0000256" key="6">
    <source>
        <dbReference type="ARBA" id="ARBA00023015"/>
    </source>
</evidence>
<feature type="region of interest" description="Disordered" evidence="11">
    <location>
        <begin position="225"/>
        <end position="246"/>
    </location>
</feature>
<dbReference type="Gene3D" id="3.40.630.30">
    <property type="match status" value="1"/>
</dbReference>
<keyword evidence="14" id="KW-1185">Reference proteome</keyword>
<dbReference type="PANTHER" id="PTHR10615:SF219">
    <property type="entry name" value="HISTONE ACETYLTRANSFERASE KAT5"/>
    <property type="match status" value="1"/>
</dbReference>
<dbReference type="Proteomes" id="UP000660262">
    <property type="component" value="Unassembled WGS sequence"/>
</dbReference>
<keyword evidence="5" id="KW-0862">Zinc</keyword>
<dbReference type="GO" id="GO:0005634">
    <property type="term" value="C:nucleus"/>
    <property type="evidence" value="ECO:0007669"/>
    <property type="project" value="UniProtKB-SubCell"/>
</dbReference>
<dbReference type="InterPro" id="IPR016197">
    <property type="entry name" value="Chromo-like_dom_sf"/>
</dbReference>
<evidence type="ECO:0000256" key="3">
    <source>
        <dbReference type="ARBA" id="ARBA00022723"/>
    </source>
</evidence>
<dbReference type="PANTHER" id="PTHR10615">
    <property type="entry name" value="HISTONE ACETYLTRANSFERASE"/>
    <property type="match status" value="1"/>
</dbReference>
<keyword evidence="8" id="KW-0539">Nucleus</keyword>
<comment type="caution">
    <text evidence="13">The sequence shown here is derived from an EMBL/GenBank/DDBJ whole genome shotgun (WGS) entry which is preliminary data.</text>
</comment>
<evidence type="ECO:0000256" key="11">
    <source>
        <dbReference type="SAM" id="MobiDB-lite"/>
    </source>
</evidence>
<dbReference type="OrthoDB" id="787137at2759"/>
<keyword evidence="3" id="KW-0479">Metal-binding</keyword>
<name>A0A830HVU4_9CHLO</name>
<evidence type="ECO:0000259" key="12">
    <source>
        <dbReference type="PROSITE" id="PS51726"/>
    </source>
</evidence>
<dbReference type="Pfam" id="PF11717">
    <property type="entry name" value="Tudor-knot"/>
    <property type="match status" value="1"/>
</dbReference>